<accession>U6M8D8</accession>
<dbReference type="AlphaFoldDB" id="U6M8D8"/>
<dbReference type="EMBL" id="HG721856">
    <property type="protein sequence ID" value="CDJ60472.1"/>
    <property type="molecule type" value="Genomic_DNA"/>
</dbReference>
<feature type="transmembrane region" description="Helical" evidence="1">
    <location>
        <begin position="297"/>
        <end position="318"/>
    </location>
</feature>
<gene>
    <name evidence="2" type="ORF">EMWEY_00006570</name>
</gene>
<keyword evidence="3" id="KW-1185">Reference proteome</keyword>
<reference evidence="2" key="2">
    <citation type="submission" date="2013-10" db="EMBL/GenBank/DDBJ databases">
        <authorList>
            <person name="Aslett M."/>
        </authorList>
    </citation>
    <scope>NUCLEOTIDE SEQUENCE [LARGE SCALE GENOMIC DNA]</scope>
    <source>
        <strain evidence="2">Weybridge</strain>
    </source>
</reference>
<dbReference type="RefSeq" id="XP_013337122.1">
    <property type="nucleotide sequence ID" value="XM_013481668.1"/>
</dbReference>
<keyword evidence="1" id="KW-1133">Transmembrane helix</keyword>
<evidence type="ECO:0000313" key="2">
    <source>
        <dbReference type="EMBL" id="CDJ60472.1"/>
    </source>
</evidence>
<feature type="transmembrane region" description="Helical" evidence="1">
    <location>
        <begin position="362"/>
        <end position="386"/>
    </location>
</feature>
<feature type="transmembrane region" description="Helical" evidence="1">
    <location>
        <begin position="115"/>
        <end position="145"/>
    </location>
</feature>
<dbReference type="OMA" id="LFVKTHE"/>
<name>U6M8D8_EIMMA</name>
<reference evidence="2" key="1">
    <citation type="submission" date="2013-10" db="EMBL/GenBank/DDBJ databases">
        <title>Genomic analysis of the causative agents of coccidiosis in chickens.</title>
        <authorList>
            <person name="Reid A.J."/>
            <person name="Blake D."/>
            <person name="Billington K."/>
            <person name="Browne H."/>
            <person name="Dunn M."/>
            <person name="Hung S."/>
            <person name="Kawahara F."/>
            <person name="Miranda-Saavedra D."/>
            <person name="Mourier T."/>
            <person name="Nagra H."/>
            <person name="Otto T.D."/>
            <person name="Rawlings N."/>
            <person name="Sanchez A."/>
            <person name="Sanders M."/>
            <person name="Subramaniam C."/>
            <person name="Tay Y."/>
            <person name="Dear P."/>
            <person name="Doerig C."/>
            <person name="Gruber A."/>
            <person name="Parkinson J."/>
            <person name="Shirley M."/>
            <person name="Wan K.L."/>
            <person name="Berriman M."/>
            <person name="Tomley F."/>
            <person name="Pain A."/>
        </authorList>
    </citation>
    <scope>NUCLEOTIDE SEQUENCE [LARGE SCALE GENOMIC DNA]</scope>
    <source>
        <strain evidence="2">Weybridge</strain>
    </source>
</reference>
<keyword evidence="1" id="KW-0812">Transmembrane</keyword>
<protein>
    <submittedName>
        <fullName evidence="2">Uncharacterized protein</fullName>
    </submittedName>
</protein>
<dbReference type="GeneID" id="25334643"/>
<feature type="transmembrane region" description="Helical" evidence="1">
    <location>
        <begin position="186"/>
        <end position="206"/>
    </location>
</feature>
<feature type="transmembrane region" description="Helical" evidence="1">
    <location>
        <begin position="62"/>
        <end position="83"/>
    </location>
</feature>
<feature type="transmembrane region" description="Helical" evidence="1">
    <location>
        <begin position="272"/>
        <end position="290"/>
    </location>
</feature>
<feature type="transmembrane region" description="Helical" evidence="1">
    <location>
        <begin position="157"/>
        <end position="180"/>
    </location>
</feature>
<sequence>MIAPPDVTLREDVGVTYADPDEVLDPCAFSVAYPLYSVDSELSTESSNRQWSCRLLPCLPPLGLVSASLGLQLGAGLLLLAAASNGKRLHWLTPSLVDPELPAIYPYLMQRDPKTYAWCLAYAWAALVLIFCLLTTGATVVAVLLGCCKWARAVRGLSIVQAIICFLTAATCATWLAGYAVAQSGWTGATVIAFLAPFNYGTLLFVKTHEGMIRAAGVMLAAATGASARASRATCHDTAVGATVTSFALILSWAVSFLLMQAAVGSMAPPVFGVPSGFLSFACLLTLNFGCFGRWRVVVLMGLFGASAFVALLVWSAAHEAYIINYSNRAHTVTPLVAQLRRLVNIKQWARALGRKGGLASLVQLAAAQTVLCLFATVVMFGRAFGHKLDSCKRKRRQKKRDKAVCEAIHQAATTHAHPQAVVETYTTEPAFDASLAPLPLPPPLPPPSVEPAKILVPPPPHAVFP</sequence>
<organism evidence="2 3">
    <name type="scientific">Eimeria maxima</name>
    <name type="common">Coccidian parasite</name>
    <dbReference type="NCBI Taxonomy" id="5804"/>
    <lineage>
        <taxon>Eukaryota</taxon>
        <taxon>Sar</taxon>
        <taxon>Alveolata</taxon>
        <taxon>Apicomplexa</taxon>
        <taxon>Conoidasida</taxon>
        <taxon>Coccidia</taxon>
        <taxon>Eucoccidiorida</taxon>
        <taxon>Eimeriorina</taxon>
        <taxon>Eimeriidae</taxon>
        <taxon>Eimeria</taxon>
    </lineage>
</organism>
<evidence type="ECO:0000313" key="3">
    <source>
        <dbReference type="Proteomes" id="UP000030763"/>
    </source>
</evidence>
<feature type="transmembrane region" description="Helical" evidence="1">
    <location>
        <begin position="239"/>
        <end position="260"/>
    </location>
</feature>
<dbReference type="OrthoDB" id="346934at2759"/>
<keyword evidence="1" id="KW-0472">Membrane</keyword>
<proteinExistence type="predicted"/>
<dbReference type="VEuPathDB" id="ToxoDB:EMWEY_00006570"/>
<dbReference type="Proteomes" id="UP000030763">
    <property type="component" value="Unassembled WGS sequence"/>
</dbReference>
<evidence type="ECO:0000256" key="1">
    <source>
        <dbReference type="SAM" id="Phobius"/>
    </source>
</evidence>